<dbReference type="Proteomes" id="UP000095286">
    <property type="component" value="Unplaced"/>
</dbReference>
<organism evidence="1 2">
    <name type="scientific">Rhabditophanes sp. KR3021</name>
    <dbReference type="NCBI Taxonomy" id="114890"/>
    <lineage>
        <taxon>Eukaryota</taxon>
        <taxon>Metazoa</taxon>
        <taxon>Ecdysozoa</taxon>
        <taxon>Nematoda</taxon>
        <taxon>Chromadorea</taxon>
        <taxon>Rhabditida</taxon>
        <taxon>Tylenchina</taxon>
        <taxon>Panagrolaimomorpha</taxon>
        <taxon>Strongyloidoidea</taxon>
        <taxon>Alloionematidae</taxon>
        <taxon>Rhabditophanes</taxon>
    </lineage>
</organism>
<reference evidence="2" key="1">
    <citation type="submission" date="2016-11" db="UniProtKB">
        <authorList>
            <consortium name="WormBaseParasite"/>
        </authorList>
    </citation>
    <scope>IDENTIFICATION</scope>
    <source>
        <strain evidence="2">KR3021</strain>
    </source>
</reference>
<evidence type="ECO:0000313" key="1">
    <source>
        <dbReference type="Proteomes" id="UP000095286"/>
    </source>
</evidence>
<proteinExistence type="predicted"/>
<protein>
    <submittedName>
        <fullName evidence="2">PID domain-containing protein</fullName>
    </submittedName>
</protein>
<name>A0AC35UDT2_9BILA</name>
<dbReference type="WBParaSite" id="RSKR_0001056400.1">
    <property type="protein sequence ID" value="RSKR_0001056400.1"/>
    <property type="gene ID" value="RSKR_0001056400"/>
</dbReference>
<sequence>MKDPESKSNFIARSWARLSKRKSKKHNLKYMAEEAFEATEDDSKIMQHVKSPSPSKTDDDSPLSSHDKNVSTIEISTGGVYNPYEIPTRHTPDPFVKKMDKLDRFKKSIRKSFRLKPKDKQGLSFSEAKTSKNGSSSSTEKPSAWLPDELSVRNGVCSFAVKYYGQTEVIEGRGINVCEAAMKILLNKKTKPIKAILYVSGDGLRVVGQSNNQGLIVDQTIEKVSFCAPDRNNDAGFCYISRDGTSRRWICHGFMAVKETGERLSHAVGCAFSICLEKKKKREEDAVVASASSPGSSVVTSIIIKPDGSKTITSTPVVPEPVFGHGNKGYQSFRRQMSLTDRYNDPQSAKVTETLPIKNGPSSTTSKPRPLANPALFERQASLRTPESNIAQSFKRLHSLRTELPSRLKNGESSIRNVEPIWEDEEVITFKQSTMAPSISETSDLINLGPPVVPQINLRKEPIPAIPRKPAPEPPTSSRAPPPLPEIHRNPADLWLQEAFLSTLSQNSARNSIRTSVSLTSIENSNSPYNKTKESPTYTPLNCMKDYNPLNDPILPIGITETHIFDSPRSNSLISSNNTTIINNPVSLGYKQFRNSMEYHPFDESEASHSKMTLSASSSLAPRDFPRLNSVQYVPLRESSSSIVDTVVDSRPLDIFGQPVFAQPNNLHVFPFPDTLSPAKVSTTTKSGSPCSLTSSNTQPEDPFDLQWTQLTLKIIFVTFCIQQLPSYLEAYRGLDYNKKLERDLLKNYNRKNRPVKSSDTVIQVAVQLMITHVENVDQKEQTIHLHGQIYSSWKDEYMAWEPSKYNNTQYILMEAYNLWQPALTLTNNAKSSSWNLHLSSVPAIITSDGTVRVTGVFTFYVTCSFDYSNYPYDEQECPIAITEWIYDASKVNLSDSELNAEVIKPLIRLSFDPIRNESKKHSSGWEITDTWKKHLYWGPDGVDEKIPNTVQLDWYWSVLEFGIKLKRHEPYFWSIIMFPTLISIILILISFWTEDIQLAYHLNITTIIFLGLHAWDIISRLPPGNGSVPKIVYLYGTHLSISLATYFLHVLMMHLVQTLPDDEVKFPVKINEIVAFLKGIKIFQIKGISFDPQRLVN</sequence>
<accession>A0AC35UDT2</accession>
<evidence type="ECO:0000313" key="2">
    <source>
        <dbReference type="WBParaSite" id="RSKR_0001056400.1"/>
    </source>
</evidence>